<dbReference type="GO" id="GO:0008202">
    <property type="term" value="P:steroid metabolic process"/>
    <property type="evidence" value="ECO:0007669"/>
    <property type="project" value="UniProtKB-KW"/>
</dbReference>
<dbReference type="Pfam" id="PF13561">
    <property type="entry name" value="adh_short_C2"/>
    <property type="match status" value="1"/>
</dbReference>
<dbReference type="PRINTS" id="PR00081">
    <property type="entry name" value="GDHRDH"/>
</dbReference>
<dbReference type="Gene3D" id="3.40.50.720">
    <property type="entry name" value="NAD(P)-binding Rossmann-like Domain"/>
    <property type="match status" value="1"/>
</dbReference>
<reference evidence="4" key="2">
    <citation type="journal article" date="2021" name="PeerJ">
        <title>Extensive microbial diversity within the chicken gut microbiome revealed by metagenomics and culture.</title>
        <authorList>
            <person name="Gilroy R."/>
            <person name="Ravi A."/>
            <person name="Getino M."/>
            <person name="Pursley I."/>
            <person name="Horton D.L."/>
            <person name="Alikhan N.F."/>
            <person name="Baker D."/>
            <person name="Gharbi K."/>
            <person name="Hall N."/>
            <person name="Watson M."/>
            <person name="Adriaenssens E.M."/>
            <person name="Foster-Nyarko E."/>
            <person name="Jarju S."/>
            <person name="Secka A."/>
            <person name="Antonio M."/>
            <person name="Oren A."/>
            <person name="Chaudhuri R.R."/>
            <person name="La Ragione R."/>
            <person name="Hildebrand F."/>
            <person name="Pallen M.J."/>
        </authorList>
    </citation>
    <scope>NUCLEOTIDE SEQUENCE</scope>
    <source>
        <strain evidence="4">ChiSjej5B23-6657</strain>
    </source>
</reference>
<accession>A0A9D1E8B3</accession>
<dbReference type="InterPro" id="IPR036291">
    <property type="entry name" value="NAD(P)-bd_dom_sf"/>
</dbReference>
<dbReference type="PROSITE" id="PS00061">
    <property type="entry name" value="ADH_SHORT"/>
    <property type="match status" value="1"/>
</dbReference>
<keyword evidence="3" id="KW-0443">Lipid metabolism</keyword>
<dbReference type="GO" id="GO:0016491">
    <property type="term" value="F:oxidoreductase activity"/>
    <property type="evidence" value="ECO:0007669"/>
    <property type="project" value="UniProtKB-KW"/>
</dbReference>
<keyword evidence="3" id="KW-0753">Steroid metabolism</keyword>
<protein>
    <submittedName>
        <fullName evidence="4">SDR family oxidoreductase</fullName>
    </submittedName>
</protein>
<dbReference type="InterPro" id="IPR050259">
    <property type="entry name" value="SDR"/>
</dbReference>
<dbReference type="PANTHER" id="PTHR42879:SF2">
    <property type="entry name" value="3-OXOACYL-[ACYL-CARRIER-PROTEIN] REDUCTASE FABG"/>
    <property type="match status" value="1"/>
</dbReference>
<dbReference type="NCBIfam" id="NF047420">
    <property type="entry name" value="EF_P_mod_YmfI"/>
    <property type="match status" value="1"/>
</dbReference>
<name>A0A9D1E8B3_9FIRM</name>
<reference evidence="4" key="1">
    <citation type="submission" date="2020-10" db="EMBL/GenBank/DDBJ databases">
        <authorList>
            <person name="Gilroy R."/>
        </authorList>
    </citation>
    <scope>NUCLEOTIDE SEQUENCE</scope>
    <source>
        <strain evidence="4">ChiSjej5B23-6657</strain>
    </source>
</reference>
<sequence length="243" mass="25434">MKKTAFVSGASRGIGKAIAEALAGEGYHLALTCEKSRETLEKSAQALAKNFHVQVLTFCGDMGDPAFVFSMGKEVLASFSKIDVIVNNAGISHIGLLCDMTAEEWNRILSVNLSSCFYTAKAFVPAMISAKSGRIVNISSMWGTAGASCEAAYSASKGGVNSLTRALAKELAPSGISVNAIACGAVDTDMNAFLSSEERTALEEEIPAGRFATPEEVADTVLTLLKSPTYLTGQIVGLDGGYL</sequence>
<evidence type="ECO:0000256" key="3">
    <source>
        <dbReference type="ARBA" id="ARBA00023221"/>
    </source>
</evidence>
<evidence type="ECO:0000256" key="2">
    <source>
        <dbReference type="ARBA" id="ARBA00023002"/>
    </source>
</evidence>
<keyword evidence="2" id="KW-0560">Oxidoreductase</keyword>
<dbReference type="SUPFAM" id="SSF51735">
    <property type="entry name" value="NAD(P)-binding Rossmann-fold domains"/>
    <property type="match status" value="1"/>
</dbReference>
<dbReference type="FunFam" id="3.40.50.720:FF:000173">
    <property type="entry name" value="3-oxoacyl-[acyl-carrier protein] reductase"/>
    <property type="match status" value="1"/>
</dbReference>
<dbReference type="InterPro" id="IPR020904">
    <property type="entry name" value="Sc_DH/Rdtase_CS"/>
</dbReference>
<organism evidence="4 5">
    <name type="scientific">Candidatus Pullilachnospira gallistercoris</name>
    <dbReference type="NCBI Taxonomy" id="2840911"/>
    <lineage>
        <taxon>Bacteria</taxon>
        <taxon>Bacillati</taxon>
        <taxon>Bacillota</taxon>
        <taxon>Clostridia</taxon>
        <taxon>Lachnospirales</taxon>
        <taxon>Lachnospiraceae</taxon>
        <taxon>Lachnospiraceae incertae sedis</taxon>
        <taxon>Candidatus Pullilachnospira</taxon>
    </lineage>
</organism>
<dbReference type="GO" id="GO:0032787">
    <property type="term" value="P:monocarboxylic acid metabolic process"/>
    <property type="evidence" value="ECO:0007669"/>
    <property type="project" value="UniProtKB-ARBA"/>
</dbReference>
<dbReference type="EMBL" id="DVHM01000048">
    <property type="protein sequence ID" value="HIR70254.1"/>
    <property type="molecule type" value="Genomic_DNA"/>
</dbReference>
<dbReference type="Proteomes" id="UP000823912">
    <property type="component" value="Unassembled WGS sequence"/>
</dbReference>
<evidence type="ECO:0000256" key="1">
    <source>
        <dbReference type="ARBA" id="ARBA00006484"/>
    </source>
</evidence>
<dbReference type="InterPro" id="IPR002347">
    <property type="entry name" value="SDR_fam"/>
</dbReference>
<evidence type="ECO:0000313" key="4">
    <source>
        <dbReference type="EMBL" id="HIR70254.1"/>
    </source>
</evidence>
<dbReference type="PANTHER" id="PTHR42879">
    <property type="entry name" value="3-OXOACYL-(ACYL-CARRIER-PROTEIN) REDUCTASE"/>
    <property type="match status" value="1"/>
</dbReference>
<comment type="similarity">
    <text evidence="1">Belongs to the short-chain dehydrogenases/reductases (SDR) family.</text>
</comment>
<gene>
    <name evidence="4" type="ORF">IAA55_03110</name>
</gene>
<proteinExistence type="inferred from homology"/>
<dbReference type="AlphaFoldDB" id="A0A9D1E8B3"/>
<evidence type="ECO:0000313" key="5">
    <source>
        <dbReference type="Proteomes" id="UP000823912"/>
    </source>
</evidence>
<comment type="caution">
    <text evidence="4">The sequence shown here is derived from an EMBL/GenBank/DDBJ whole genome shotgun (WGS) entry which is preliminary data.</text>
</comment>
<dbReference type="PRINTS" id="PR00080">
    <property type="entry name" value="SDRFAMILY"/>
</dbReference>